<protein>
    <submittedName>
        <fullName evidence="1">Uncharacterized protein</fullName>
    </submittedName>
</protein>
<accession>A0ACC0PN91</accession>
<sequence length="387" mass="43296">MPCKSSIQYSFAFIIQLLSCFLQTGAPFGNHLMASDDAKEPLLSLPVDASNQFNEKNLLKRRRYPRSINGAPSLRIDIPNKNVIESLPHPDLISAQERFSFKRVFMFVGVYLSVGTLCFYLVRHQIKGKKTSGVLDAIYFCVVTMTTVGYGDLVPDSTLAKLLACVFVFSGMGLVGFVLSKAADYIVEKEEILLVKAIYMREKVGPAEILKEAESNKAKYKFLTALTLLLVLVTVGTFFLYQFEGLDFIDAFYCVCATITTLGYGDESFSTEGGRLFAVFWIVMSTLCLAQFFLYLAELYTENRQRVLIKWALTRDLTTSDLEAADLDNDKVVSVSEFIVYKLKEMGKITEEDISLVMEGFKNLDVDHSGTLTTSDLMLSESPQAQT</sequence>
<dbReference type="Proteomes" id="UP001062846">
    <property type="component" value="Chromosome 2"/>
</dbReference>
<proteinExistence type="predicted"/>
<dbReference type="EMBL" id="CM046389">
    <property type="protein sequence ID" value="KAI8567183.1"/>
    <property type="molecule type" value="Genomic_DNA"/>
</dbReference>
<gene>
    <name evidence="1" type="ORF">RHMOL_Rhmol02G0100600</name>
</gene>
<keyword evidence="2" id="KW-1185">Reference proteome</keyword>
<evidence type="ECO:0000313" key="1">
    <source>
        <dbReference type="EMBL" id="KAI8567183.1"/>
    </source>
</evidence>
<organism evidence="1 2">
    <name type="scientific">Rhododendron molle</name>
    <name type="common">Chinese azalea</name>
    <name type="synonym">Azalea mollis</name>
    <dbReference type="NCBI Taxonomy" id="49168"/>
    <lineage>
        <taxon>Eukaryota</taxon>
        <taxon>Viridiplantae</taxon>
        <taxon>Streptophyta</taxon>
        <taxon>Embryophyta</taxon>
        <taxon>Tracheophyta</taxon>
        <taxon>Spermatophyta</taxon>
        <taxon>Magnoliopsida</taxon>
        <taxon>eudicotyledons</taxon>
        <taxon>Gunneridae</taxon>
        <taxon>Pentapetalae</taxon>
        <taxon>asterids</taxon>
        <taxon>Ericales</taxon>
        <taxon>Ericaceae</taxon>
        <taxon>Ericoideae</taxon>
        <taxon>Rhodoreae</taxon>
        <taxon>Rhododendron</taxon>
    </lineage>
</organism>
<name>A0ACC0PN91_RHOML</name>
<evidence type="ECO:0000313" key="2">
    <source>
        <dbReference type="Proteomes" id="UP001062846"/>
    </source>
</evidence>
<reference evidence="1" key="1">
    <citation type="submission" date="2022-02" db="EMBL/GenBank/DDBJ databases">
        <title>Plant Genome Project.</title>
        <authorList>
            <person name="Zhang R.-G."/>
        </authorList>
    </citation>
    <scope>NUCLEOTIDE SEQUENCE</scope>
    <source>
        <strain evidence="1">AT1</strain>
    </source>
</reference>
<comment type="caution">
    <text evidence="1">The sequence shown here is derived from an EMBL/GenBank/DDBJ whole genome shotgun (WGS) entry which is preliminary data.</text>
</comment>